<dbReference type="VEuPathDB" id="PlasmoDB:PmUG01_00072900"/>
<name>A0A1D3JHT6_PLAMA</name>
<gene>
    <name evidence="2" type="primary">PmUG01_00072900</name>
    <name evidence="2" type="ORF">PMUG01_00072900</name>
</gene>
<evidence type="ECO:0000313" key="3">
    <source>
        <dbReference type="Proteomes" id="UP000219813"/>
    </source>
</evidence>
<dbReference type="KEGG" id="pmal:PMUG01_00072900"/>
<evidence type="ECO:0000256" key="1">
    <source>
        <dbReference type="SAM" id="Phobius"/>
    </source>
</evidence>
<dbReference type="Proteomes" id="UP000219813">
    <property type="component" value="Unassembled WGS sequence"/>
</dbReference>
<evidence type="ECO:0000313" key="2">
    <source>
        <dbReference type="EMBL" id="SBT85970.1"/>
    </source>
</evidence>
<dbReference type="GeneID" id="39866195"/>
<dbReference type="EMBL" id="FLRL01000037">
    <property type="protein sequence ID" value="SBT85970.1"/>
    <property type="molecule type" value="Genomic_DNA"/>
</dbReference>
<proteinExistence type="predicted"/>
<dbReference type="AlphaFoldDB" id="A0A1D3JHT6"/>
<dbReference type="OrthoDB" id="380619at2759"/>
<keyword evidence="1" id="KW-1133">Transmembrane helix</keyword>
<keyword evidence="3" id="KW-1185">Reference proteome</keyword>
<keyword evidence="1" id="KW-0472">Membrane</keyword>
<protein>
    <submittedName>
        <fullName evidence="2">Uncharacterized protein</fullName>
    </submittedName>
</protein>
<sequence length="256" mass="30635">MPTFFTKAIIFSILIWVLKYSDKISIYRKSWNKEYNRNNIFNAQFTRLLSSETKVKEERKRKMLKKGTKDLLYESDDSSVERPNSLEHNNDFRKIFTNLMQRDISELEFNDLMKYTKIQKQQDSFNTEQNLKKKYNDLKHYDNVQTCTNAFTPLKNEDLKNQLDLFQNYSSNSHHYYKHQDMVKSHLYIRKGLQLYFLFNSKKKLIKILLALSTLIILCISIALSLNNAKLYFSDQLKDYAKYICKLYIQYPKGAV</sequence>
<reference evidence="2 3" key="1">
    <citation type="submission" date="2016-06" db="EMBL/GenBank/DDBJ databases">
        <authorList>
            <consortium name="Pathogen Informatics"/>
        </authorList>
    </citation>
    <scope>NUCLEOTIDE SEQUENCE [LARGE SCALE GENOMIC DNA]</scope>
</reference>
<keyword evidence="1" id="KW-0812">Transmembrane</keyword>
<organism evidence="2 3">
    <name type="scientific">Plasmodium malariae</name>
    <dbReference type="NCBI Taxonomy" id="5858"/>
    <lineage>
        <taxon>Eukaryota</taxon>
        <taxon>Sar</taxon>
        <taxon>Alveolata</taxon>
        <taxon>Apicomplexa</taxon>
        <taxon>Aconoidasida</taxon>
        <taxon>Haemosporida</taxon>
        <taxon>Plasmodiidae</taxon>
        <taxon>Plasmodium</taxon>
        <taxon>Plasmodium (Plasmodium)</taxon>
    </lineage>
</organism>
<dbReference type="RefSeq" id="XP_028859226.1">
    <property type="nucleotide sequence ID" value="XM_029006199.1"/>
</dbReference>
<feature type="transmembrane region" description="Helical" evidence="1">
    <location>
        <begin position="205"/>
        <end position="226"/>
    </location>
</feature>
<accession>A0A1D3JHT6</accession>